<dbReference type="RefSeq" id="WP_011150728.1">
    <property type="nucleotide sequence ID" value="NC_005139.1"/>
</dbReference>
<dbReference type="HOGENOM" id="CLU_092727_0_0_6"/>
<name>Q7MJE4_VIBVY</name>
<dbReference type="PANTHER" id="PTHR33121:SF70">
    <property type="entry name" value="SIGNALING PROTEIN YKOW"/>
    <property type="match status" value="1"/>
</dbReference>
<feature type="domain" description="EAL" evidence="1">
    <location>
        <begin position="3"/>
        <end position="245"/>
    </location>
</feature>
<dbReference type="EMBL" id="BA000037">
    <property type="protein sequence ID" value="BAC94982.1"/>
    <property type="molecule type" value="Genomic_DNA"/>
</dbReference>
<accession>Q7MJE4</accession>
<dbReference type="InterPro" id="IPR001633">
    <property type="entry name" value="EAL_dom"/>
</dbReference>
<dbReference type="SUPFAM" id="SSF141868">
    <property type="entry name" value="EAL domain-like"/>
    <property type="match status" value="1"/>
</dbReference>
<dbReference type="KEGG" id="vvy:VV2218"/>
<dbReference type="InterPro" id="IPR035919">
    <property type="entry name" value="EAL_sf"/>
</dbReference>
<dbReference type="PANTHER" id="PTHR33121">
    <property type="entry name" value="CYCLIC DI-GMP PHOSPHODIESTERASE PDEF"/>
    <property type="match status" value="1"/>
</dbReference>
<reference evidence="2 3" key="1">
    <citation type="journal article" date="2003" name="Genome Res.">
        <title>Comparative genome analysis of Vibrio vulnificus, a marine pathogen.</title>
        <authorList>
            <person name="Chen C.Y."/>
            <person name="Wu K.M."/>
            <person name="Chang Y.C."/>
            <person name="Chang C.H."/>
            <person name="Tsai H.C."/>
            <person name="Liao T.L."/>
            <person name="Liu Y.M."/>
            <person name="Chen H.J."/>
            <person name="Shen A.B."/>
            <person name="Li J.C."/>
            <person name="Su T.L."/>
            <person name="Shao C.P."/>
            <person name="Lee C.T."/>
            <person name="Hor L.I."/>
            <person name="Tsai S.F."/>
        </authorList>
    </citation>
    <scope>NUCLEOTIDE SEQUENCE [LARGE SCALE GENOMIC DNA]</scope>
    <source>
        <strain evidence="2 3">YJ016</strain>
    </source>
</reference>
<evidence type="ECO:0000259" key="1">
    <source>
        <dbReference type="PROSITE" id="PS50883"/>
    </source>
</evidence>
<proteinExistence type="predicted"/>
<dbReference type="Pfam" id="PF00563">
    <property type="entry name" value="EAL"/>
    <property type="match status" value="1"/>
</dbReference>
<dbReference type="PROSITE" id="PS50883">
    <property type="entry name" value="EAL"/>
    <property type="match status" value="1"/>
</dbReference>
<dbReference type="InterPro" id="IPR050706">
    <property type="entry name" value="Cyclic-di-GMP_PDE-like"/>
</dbReference>
<evidence type="ECO:0000313" key="3">
    <source>
        <dbReference type="Proteomes" id="UP000002675"/>
    </source>
</evidence>
<dbReference type="SMART" id="SM00052">
    <property type="entry name" value="EAL"/>
    <property type="match status" value="1"/>
</dbReference>
<sequence length="251" mass="29765">MENYSIQNNEDTFLIRNRNESIYIEFVLQAIYNPSSKEIKYYEILSRIISSSGENYNNEDFFENIDDTFLKMIAICQLKEAKRLSINKPISINLTLSCLLDTDFINELIDRKNIELAIEINDINSNFDCDLLFENIKKLQRSNIEIWLDDYHENHKLANLSLGTINWDKIKIDKSFLHYNDYDIEAIRSLCFVLRPFTRTGFIFEGVETYYQERLVRLSGSLSQGYFHSYPEKWSKHLSSQGYKHDKEKEI</sequence>
<dbReference type="AlphaFoldDB" id="Q7MJE4"/>
<dbReference type="Proteomes" id="UP000002675">
    <property type="component" value="Chromosome I"/>
</dbReference>
<organism evidence="2 3">
    <name type="scientific">Vibrio vulnificus (strain YJ016)</name>
    <dbReference type="NCBI Taxonomy" id="196600"/>
    <lineage>
        <taxon>Bacteria</taxon>
        <taxon>Pseudomonadati</taxon>
        <taxon>Pseudomonadota</taxon>
        <taxon>Gammaproteobacteria</taxon>
        <taxon>Vibrionales</taxon>
        <taxon>Vibrionaceae</taxon>
        <taxon>Vibrio</taxon>
    </lineage>
</organism>
<gene>
    <name evidence="2" type="ordered locus">VV2218</name>
</gene>
<evidence type="ECO:0000313" key="2">
    <source>
        <dbReference type="EMBL" id="BAC94982.1"/>
    </source>
</evidence>
<dbReference type="GO" id="GO:0071111">
    <property type="term" value="F:cyclic-guanylate-specific phosphodiesterase activity"/>
    <property type="evidence" value="ECO:0007669"/>
    <property type="project" value="InterPro"/>
</dbReference>
<protein>
    <recommendedName>
        <fullName evidence="1">EAL domain-containing protein</fullName>
    </recommendedName>
</protein>
<dbReference type="Gene3D" id="3.20.20.450">
    <property type="entry name" value="EAL domain"/>
    <property type="match status" value="1"/>
</dbReference>